<dbReference type="GO" id="GO:0005886">
    <property type="term" value="C:plasma membrane"/>
    <property type="evidence" value="ECO:0007669"/>
    <property type="project" value="UniProtKB-SubCell"/>
</dbReference>
<evidence type="ECO:0000256" key="25">
    <source>
        <dbReference type="ARBA" id="ARBA00049902"/>
    </source>
</evidence>
<dbReference type="GO" id="GO:0046677">
    <property type="term" value="P:response to antibiotic"/>
    <property type="evidence" value="ECO:0007669"/>
    <property type="project" value="UniProtKB-KW"/>
</dbReference>
<keyword evidence="18" id="KW-1133">Transmembrane helix</keyword>
<keyword evidence="19" id="KW-0472">Membrane</keyword>
<evidence type="ECO:0000256" key="22">
    <source>
        <dbReference type="ARBA" id="ARBA00023316"/>
    </source>
</evidence>
<dbReference type="GO" id="GO:0006508">
    <property type="term" value="P:proteolysis"/>
    <property type="evidence" value="ECO:0007669"/>
    <property type="project" value="UniProtKB-KW"/>
</dbReference>
<keyword evidence="7" id="KW-1003">Cell membrane</keyword>
<gene>
    <name evidence="31" type="ORF">TMPK1_32160</name>
</gene>
<feature type="domain" description="Penicillin-binding protein OB-like" evidence="30">
    <location>
        <begin position="319"/>
        <end position="448"/>
    </location>
</feature>
<evidence type="ECO:0000256" key="26">
    <source>
        <dbReference type="ARBA" id="ARBA00060592"/>
    </source>
</evidence>
<dbReference type="InterPro" id="IPR001264">
    <property type="entry name" value="Glyco_trans_51"/>
</dbReference>
<keyword evidence="15" id="KW-0133">Cell shape</keyword>
<dbReference type="EMBL" id="BOPV01000001">
    <property type="protein sequence ID" value="GIL40979.1"/>
    <property type="molecule type" value="Genomic_DNA"/>
</dbReference>
<dbReference type="GO" id="GO:0009252">
    <property type="term" value="P:peptidoglycan biosynthetic process"/>
    <property type="evidence" value="ECO:0007669"/>
    <property type="project" value="UniProtKB-KW"/>
</dbReference>
<evidence type="ECO:0000256" key="17">
    <source>
        <dbReference type="ARBA" id="ARBA00022984"/>
    </source>
</evidence>
<keyword evidence="8" id="KW-0997">Cell inner membrane</keyword>
<dbReference type="InterPro" id="IPR012340">
    <property type="entry name" value="NA-bd_OB-fold"/>
</dbReference>
<sequence>MRVLAVLFSAFAFLAIVGLVVLIVAFKTLTKDLPDYSTLKEYEPKVATRIHAGDGRMLAEFATERRIFVPIDAIPQRLVNAFLSAEDKNFYEHDGVDIGGSVRAMLTNLKNAGGNRRPIGASTITQQVTRIFFLNNEVSYVRKAKEAVLAYRIESVLSKPRILEIYLNEINLGFQSYGVAAAAQAYFGKSLDELNLSESAFLAALPKAPHNYNPLRHYEAAVARRNYVIDRMLEDGVVTDAEAKEAKAQAITVRQRDADTVVAGHFTEEVRRQLIGRYGSNGLYGGGLSVRTTLDPKLQQIAVTALRRGLIDYDERHGYRGAVQQFKTMNDWAKQLAAIPVPEGADTWRAAAVLETGKEHAKIGFADGKTAELRLADVKWARPVLATGGLGAFPKDVDSVVKVADVIYVENLPVDEKPAPVAKPKKGEAPKEEAPVAMRWKLRQVPAVNGAFVAMDPESGRVLAMVGGFSYATSEFNRATQAMRQPGSSFKPFVYLTALNNGFTPSTIVLDEPVEYDQGPGLPRWAPENYGGGFYGPMPLRVALEKSRNVCTVRVAAAIGMPKIVETARKFGIVDNMPAVLSMALGAGETTLMRMVTAYSMLANGGKRIQPTLIDRIQDRYGKTLYRHDQRGCEYCTNVGWGKQATPLPPDDREQIDDPRTVYQLTQMLEGVVQRGTAAIVGQLRRPLAGKTGTTNESKDVWFVGFSPNLAAGVFIGYDDPKPMGDKETGGGVSAPVFKEFIAKALADEPPTPFRIPSGLKLVRIDPSTGNQTGLGDPRAIWQAYLPGTEPGRGDDQMVGNDLSKATPAATTGTGGLY</sequence>
<keyword evidence="22" id="KW-0961">Cell wall biogenesis/degradation</keyword>
<comment type="pathway">
    <text evidence="26">Glycan biosynthesis.</text>
</comment>
<dbReference type="Gene3D" id="1.10.3810.10">
    <property type="entry name" value="Biosynthetic peptidoglycan transglycosylase-like"/>
    <property type="match status" value="1"/>
</dbReference>
<dbReference type="GO" id="GO:0071555">
    <property type="term" value="P:cell wall organization"/>
    <property type="evidence" value="ECO:0007669"/>
    <property type="project" value="UniProtKB-KW"/>
</dbReference>
<dbReference type="Proteomes" id="UP000681075">
    <property type="component" value="Unassembled WGS sequence"/>
</dbReference>
<keyword evidence="20" id="KW-0046">Antibiotic resistance</keyword>
<dbReference type="Gene3D" id="2.40.50.140">
    <property type="entry name" value="Nucleic acid-binding proteins"/>
    <property type="match status" value="1"/>
</dbReference>
<evidence type="ECO:0000256" key="8">
    <source>
        <dbReference type="ARBA" id="ARBA00022519"/>
    </source>
</evidence>
<comment type="catalytic activity">
    <reaction evidence="25">
        <text>[GlcNAc-(1-&gt;4)-Mur2Ac(oyl-L-Ala-gamma-D-Glu-L-Lys-D-Ala-D-Ala)](n)-di-trans,octa-cis-undecaprenyl diphosphate + beta-D-GlcNAc-(1-&gt;4)-Mur2Ac(oyl-L-Ala-gamma-D-Glu-L-Lys-D-Ala-D-Ala)-di-trans,octa-cis-undecaprenyl diphosphate = [GlcNAc-(1-&gt;4)-Mur2Ac(oyl-L-Ala-gamma-D-Glu-L-Lys-D-Ala-D-Ala)](n+1)-di-trans,octa-cis-undecaprenyl diphosphate + di-trans,octa-cis-undecaprenyl diphosphate + H(+)</text>
        <dbReference type="Rhea" id="RHEA:23708"/>
        <dbReference type="Rhea" id="RHEA-COMP:9602"/>
        <dbReference type="Rhea" id="RHEA-COMP:9603"/>
        <dbReference type="ChEBI" id="CHEBI:15378"/>
        <dbReference type="ChEBI" id="CHEBI:58405"/>
        <dbReference type="ChEBI" id="CHEBI:60033"/>
        <dbReference type="ChEBI" id="CHEBI:78435"/>
        <dbReference type="EC" id="2.4.99.28"/>
    </reaction>
</comment>
<evidence type="ECO:0000259" key="29">
    <source>
        <dbReference type="Pfam" id="PF00912"/>
    </source>
</evidence>
<evidence type="ECO:0000256" key="19">
    <source>
        <dbReference type="ARBA" id="ARBA00023136"/>
    </source>
</evidence>
<dbReference type="PANTHER" id="PTHR32282">
    <property type="entry name" value="BINDING PROTEIN TRANSPEPTIDASE, PUTATIVE-RELATED"/>
    <property type="match status" value="1"/>
</dbReference>
<dbReference type="EC" id="2.4.99.28" evidence="24"/>
<evidence type="ECO:0000256" key="11">
    <source>
        <dbReference type="ARBA" id="ARBA00022676"/>
    </source>
</evidence>
<keyword evidence="10" id="KW-0645">Protease</keyword>
<evidence type="ECO:0000256" key="10">
    <source>
        <dbReference type="ARBA" id="ARBA00022670"/>
    </source>
</evidence>
<feature type="region of interest" description="Disordered" evidence="27">
    <location>
        <begin position="788"/>
        <end position="818"/>
    </location>
</feature>
<organism evidence="31 32">
    <name type="scientific">Roseiterribacter gracilis</name>
    <dbReference type="NCBI Taxonomy" id="2812848"/>
    <lineage>
        <taxon>Bacteria</taxon>
        <taxon>Pseudomonadati</taxon>
        <taxon>Pseudomonadota</taxon>
        <taxon>Alphaproteobacteria</taxon>
        <taxon>Rhodospirillales</taxon>
        <taxon>Roseiterribacteraceae</taxon>
        <taxon>Roseiterribacter</taxon>
    </lineage>
</organism>
<feature type="domain" description="Penicillin-binding protein transpeptidase" evidence="28">
    <location>
        <begin position="450"/>
        <end position="742"/>
    </location>
</feature>
<accession>A0A8S8XGE5</accession>
<dbReference type="GO" id="GO:0008658">
    <property type="term" value="F:penicillin binding"/>
    <property type="evidence" value="ECO:0007669"/>
    <property type="project" value="InterPro"/>
</dbReference>
<dbReference type="EC" id="3.4.16.4" evidence="5"/>
<comment type="similarity">
    <text evidence="4">In the N-terminal section; belongs to the glycosyltransferase 51 family.</text>
</comment>
<dbReference type="GO" id="GO:0030288">
    <property type="term" value="C:outer membrane-bounded periplasmic space"/>
    <property type="evidence" value="ECO:0007669"/>
    <property type="project" value="TreeGrafter"/>
</dbReference>
<keyword evidence="14" id="KW-0378">Hydrolase</keyword>
<dbReference type="InterPro" id="IPR050396">
    <property type="entry name" value="Glycosyltr_51/Transpeptidase"/>
</dbReference>
<keyword evidence="32" id="KW-1185">Reference proteome</keyword>
<dbReference type="SUPFAM" id="SSF53955">
    <property type="entry name" value="Lysozyme-like"/>
    <property type="match status" value="1"/>
</dbReference>
<evidence type="ECO:0000256" key="14">
    <source>
        <dbReference type="ARBA" id="ARBA00022801"/>
    </source>
</evidence>
<evidence type="ECO:0000256" key="7">
    <source>
        <dbReference type="ARBA" id="ARBA00022475"/>
    </source>
</evidence>
<evidence type="ECO:0000256" key="18">
    <source>
        <dbReference type="ARBA" id="ARBA00022989"/>
    </source>
</evidence>
<proteinExistence type="inferred from homology"/>
<dbReference type="Pfam" id="PF00912">
    <property type="entry name" value="Transgly"/>
    <property type="match status" value="1"/>
</dbReference>
<evidence type="ECO:0000313" key="32">
    <source>
        <dbReference type="Proteomes" id="UP000681075"/>
    </source>
</evidence>
<keyword evidence="17" id="KW-0573">Peptidoglycan synthesis</keyword>
<keyword evidence="12" id="KW-0808">Transferase</keyword>
<dbReference type="Pfam" id="PF00905">
    <property type="entry name" value="Transpeptidase"/>
    <property type="match status" value="1"/>
</dbReference>
<dbReference type="GO" id="GO:0008360">
    <property type="term" value="P:regulation of cell shape"/>
    <property type="evidence" value="ECO:0007669"/>
    <property type="project" value="UniProtKB-KW"/>
</dbReference>
<comment type="subcellular location">
    <subcellularLocation>
        <location evidence="1">Cell inner membrane</location>
        <topology evidence="1">Single-pass type II membrane protein</topology>
    </subcellularLocation>
</comment>
<dbReference type="InterPro" id="IPR001460">
    <property type="entry name" value="PCN-bd_Tpept"/>
</dbReference>
<evidence type="ECO:0000256" key="15">
    <source>
        <dbReference type="ARBA" id="ARBA00022960"/>
    </source>
</evidence>
<name>A0A8S8XGE5_9PROT</name>
<evidence type="ECO:0000256" key="2">
    <source>
        <dbReference type="ARBA" id="ARBA00004752"/>
    </source>
</evidence>
<evidence type="ECO:0000259" key="30">
    <source>
        <dbReference type="Pfam" id="PF17092"/>
    </source>
</evidence>
<dbReference type="InterPro" id="IPR031376">
    <property type="entry name" value="PCB_OB"/>
</dbReference>
<evidence type="ECO:0000256" key="9">
    <source>
        <dbReference type="ARBA" id="ARBA00022645"/>
    </source>
</evidence>
<dbReference type="NCBIfam" id="TIGR02074">
    <property type="entry name" value="PBP_1a_fam"/>
    <property type="match status" value="1"/>
</dbReference>
<keyword evidence="21" id="KW-0511">Multifunctional enzyme</keyword>
<evidence type="ECO:0000256" key="23">
    <source>
        <dbReference type="ARBA" id="ARBA00034000"/>
    </source>
</evidence>
<dbReference type="AlphaFoldDB" id="A0A8S8XGE5"/>
<feature type="domain" description="Glycosyl transferase family 51" evidence="29">
    <location>
        <begin position="55"/>
        <end position="232"/>
    </location>
</feature>
<evidence type="ECO:0000256" key="24">
    <source>
        <dbReference type="ARBA" id="ARBA00044770"/>
    </source>
</evidence>
<evidence type="ECO:0000256" key="6">
    <source>
        <dbReference type="ARBA" id="ARBA00018638"/>
    </source>
</evidence>
<dbReference type="SUPFAM" id="SSF56601">
    <property type="entry name" value="beta-lactamase/transpeptidase-like"/>
    <property type="match status" value="1"/>
</dbReference>
<keyword evidence="9" id="KW-0121">Carboxypeptidase</keyword>
<dbReference type="InterPro" id="IPR023346">
    <property type="entry name" value="Lysozyme-like_dom_sf"/>
</dbReference>
<evidence type="ECO:0000256" key="16">
    <source>
        <dbReference type="ARBA" id="ARBA00022968"/>
    </source>
</evidence>
<comment type="catalytic activity">
    <reaction evidence="23">
        <text>Preferential cleavage: (Ac)2-L-Lys-D-Ala-|-D-Ala. Also transpeptidation of peptidyl-alanyl moieties that are N-acyl substituents of D-alanine.</text>
        <dbReference type="EC" id="3.4.16.4"/>
    </reaction>
</comment>
<comment type="similarity">
    <text evidence="3">In the C-terminal section; belongs to the transpeptidase family.</text>
</comment>
<evidence type="ECO:0000313" key="31">
    <source>
        <dbReference type="EMBL" id="GIL40979.1"/>
    </source>
</evidence>
<comment type="pathway">
    <text evidence="2">Cell wall biogenesis; peptidoglycan biosynthesis.</text>
</comment>
<dbReference type="InterPro" id="IPR036950">
    <property type="entry name" value="PBP_transglycosylase"/>
</dbReference>
<reference evidence="31" key="1">
    <citation type="submission" date="2021-02" db="EMBL/GenBank/DDBJ databases">
        <title>Genome sequence of Rhodospirillales sp. strain TMPK1 isolated from soil.</title>
        <authorList>
            <person name="Nakai R."/>
            <person name="Kusada H."/>
            <person name="Tamaki H."/>
        </authorList>
    </citation>
    <scope>NUCLEOTIDE SEQUENCE</scope>
    <source>
        <strain evidence="31">TMPK1</strain>
    </source>
</reference>
<evidence type="ECO:0000256" key="1">
    <source>
        <dbReference type="ARBA" id="ARBA00004249"/>
    </source>
</evidence>
<dbReference type="GO" id="GO:0008955">
    <property type="term" value="F:peptidoglycan glycosyltransferase activity"/>
    <property type="evidence" value="ECO:0007669"/>
    <property type="project" value="UniProtKB-EC"/>
</dbReference>
<dbReference type="Pfam" id="PF17092">
    <property type="entry name" value="PCB_OB"/>
    <property type="match status" value="1"/>
</dbReference>
<dbReference type="InterPro" id="IPR012338">
    <property type="entry name" value="Beta-lactam/transpept-like"/>
</dbReference>
<keyword evidence="13" id="KW-0812">Transmembrane</keyword>
<evidence type="ECO:0000256" key="21">
    <source>
        <dbReference type="ARBA" id="ARBA00023268"/>
    </source>
</evidence>
<evidence type="ECO:0000259" key="28">
    <source>
        <dbReference type="Pfam" id="PF00905"/>
    </source>
</evidence>
<dbReference type="GO" id="GO:0009002">
    <property type="term" value="F:serine-type D-Ala-D-Ala carboxypeptidase activity"/>
    <property type="evidence" value="ECO:0007669"/>
    <property type="project" value="UniProtKB-EC"/>
</dbReference>
<evidence type="ECO:0000256" key="5">
    <source>
        <dbReference type="ARBA" id="ARBA00012448"/>
    </source>
</evidence>
<evidence type="ECO:0000256" key="3">
    <source>
        <dbReference type="ARBA" id="ARBA00007090"/>
    </source>
</evidence>
<dbReference type="FunFam" id="1.10.3810.10:FF:000003">
    <property type="entry name" value="Penicillin-binding protein 1a"/>
    <property type="match status" value="1"/>
</dbReference>
<dbReference type="RefSeq" id="WP_420244261.1">
    <property type="nucleotide sequence ID" value="NZ_BOPV01000001.1"/>
</dbReference>
<protein>
    <recommendedName>
        <fullName evidence="6">Penicillin-binding protein 1A</fullName>
        <ecNumber evidence="24">2.4.99.28</ecNumber>
        <ecNumber evidence="5">3.4.16.4</ecNumber>
    </recommendedName>
</protein>
<evidence type="ECO:0000256" key="13">
    <source>
        <dbReference type="ARBA" id="ARBA00022692"/>
    </source>
</evidence>
<evidence type="ECO:0000256" key="4">
    <source>
        <dbReference type="ARBA" id="ARBA00007739"/>
    </source>
</evidence>
<dbReference type="Gene3D" id="3.40.710.10">
    <property type="entry name" value="DD-peptidase/beta-lactamase superfamily"/>
    <property type="match status" value="2"/>
</dbReference>
<evidence type="ECO:0000256" key="27">
    <source>
        <dbReference type="SAM" id="MobiDB-lite"/>
    </source>
</evidence>
<comment type="caution">
    <text evidence="31">The sequence shown here is derived from an EMBL/GenBank/DDBJ whole genome shotgun (WGS) entry which is preliminary data.</text>
</comment>
<keyword evidence="16" id="KW-0735">Signal-anchor</keyword>
<keyword evidence="11" id="KW-0328">Glycosyltransferase</keyword>
<evidence type="ECO:0000256" key="20">
    <source>
        <dbReference type="ARBA" id="ARBA00023251"/>
    </source>
</evidence>
<dbReference type="PANTHER" id="PTHR32282:SF27">
    <property type="entry name" value="PENICILLIN-BINDING PROTEIN 1A"/>
    <property type="match status" value="1"/>
</dbReference>
<evidence type="ECO:0000256" key="12">
    <source>
        <dbReference type="ARBA" id="ARBA00022679"/>
    </source>
</evidence>